<evidence type="ECO:0000256" key="2">
    <source>
        <dbReference type="ARBA" id="ARBA00011245"/>
    </source>
</evidence>
<dbReference type="GO" id="GO:0006281">
    <property type="term" value="P:DNA repair"/>
    <property type="evidence" value="ECO:0007669"/>
    <property type="project" value="InterPro"/>
</dbReference>
<evidence type="ECO:0000256" key="4">
    <source>
        <dbReference type="ARBA" id="ARBA00022763"/>
    </source>
</evidence>
<dbReference type="PANTHER" id="PTHR35369:SF2">
    <property type="entry name" value="BLR3025 PROTEIN"/>
    <property type="match status" value="1"/>
</dbReference>
<dbReference type="GO" id="GO:0003684">
    <property type="term" value="F:damaged DNA binding"/>
    <property type="evidence" value="ECO:0007669"/>
    <property type="project" value="InterPro"/>
</dbReference>
<dbReference type="InterPro" id="IPR001126">
    <property type="entry name" value="UmuC"/>
</dbReference>
<evidence type="ECO:0000259" key="7">
    <source>
        <dbReference type="Pfam" id="PF00817"/>
    </source>
</evidence>
<dbReference type="Pfam" id="PF00817">
    <property type="entry name" value="IMS"/>
    <property type="match status" value="1"/>
</dbReference>
<evidence type="ECO:0000256" key="5">
    <source>
        <dbReference type="ARBA" id="ARBA00025589"/>
    </source>
</evidence>
<dbReference type="Gene3D" id="3.40.1170.60">
    <property type="match status" value="1"/>
</dbReference>
<evidence type="ECO:0000256" key="1">
    <source>
        <dbReference type="ARBA" id="ARBA00010945"/>
    </source>
</evidence>
<dbReference type="InterPro" id="IPR043502">
    <property type="entry name" value="DNA/RNA_pol_sf"/>
</dbReference>
<accession>A0A7L5BUC1</accession>
<dbReference type="Gene3D" id="3.30.70.270">
    <property type="match status" value="1"/>
</dbReference>
<dbReference type="InterPro" id="IPR043128">
    <property type="entry name" value="Rev_trsase/Diguanyl_cyclase"/>
</dbReference>
<evidence type="ECO:0000256" key="3">
    <source>
        <dbReference type="ARBA" id="ARBA00012417"/>
    </source>
</evidence>
<comment type="catalytic activity">
    <reaction evidence="6">
        <text>DNA(n) + a 2'-deoxyribonucleoside 5'-triphosphate = DNA(n+1) + diphosphate</text>
        <dbReference type="Rhea" id="RHEA:22508"/>
        <dbReference type="Rhea" id="RHEA-COMP:17339"/>
        <dbReference type="Rhea" id="RHEA-COMP:17340"/>
        <dbReference type="ChEBI" id="CHEBI:33019"/>
        <dbReference type="ChEBI" id="CHEBI:61560"/>
        <dbReference type="ChEBI" id="CHEBI:173112"/>
        <dbReference type="EC" id="2.7.7.7"/>
    </reaction>
</comment>
<dbReference type="EC" id="2.7.7.7" evidence="3"/>
<evidence type="ECO:0000259" key="8">
    <source>
        <dbReference type="Pfam" id="PF11799"/>
    </source>
</evidence>
<dbReference type="EMBL" id="CP049056">
    <property type="protein sequence ID" value="QIE54268.1"/>
    <property type="molecule type" value="Genomic_DNA"/>
</dbReference>
<evidence type="ECO:0000256" key="6">
    <source>
        <dbReference type="ARBA" id="ARBA00049244"/>
    </source>
</evidence>
<feature type="domain" description="UmuC" evidence="7">
    <location>
        <begin position="21"/>
        <end position="150"/>
    </location>
</feature>
<name>A0A7L5BUC1_9RHOB</name>
<reference evidence="9 10" key="1">
    <citation type="submission" date="2020-02" db="EMBL/GenBank/DDBJ databases">
        <title>complete genome sequence of Rhodobacteraceae bacterium.</title>
        <authorList>
            <person name="Park J."/>
            <person name="Kim Y.-S."/>
            <person name="Kim K.-H."/>
        </authorList>
    </citation>
    <scope>NUCLEOTIDE SEQUENCE [LARGE SCALE GENOMIC DNA]</scope>
    <source>
        <strain evidence="9 10">RR4-56</strain>
    </source>
</reference>
<feature type="domain" description="DNA polymerase Y-family little finger" evidence="8">
    <location>
        <begin position="239"/>
        <end position="337"/>
    </location>
</feature>
<comment type="similarity">
    <text evidence="1">Belongs to the DNA polymerase type-Y family.</text>
</comment>
<proteinExistence type="inferred from homology"/>
<comment type="subunit">
    <text evidence="2">Monomer.</text>
</comment>
<dbReference type="CDD" id="cd03468">
    <property type="entry name" value="PolY_like"/>
    <property type="match status" value="1"/>
</dbReference>
<protein>
    <recommendedName>
        <fullName evidence="3">DNA-directed DNA polymerase</fullName>
        <ecNumber evidence="3">2.7.7.7</ecNumber>
    </recommendedName>
</protein>
<evidence type="ECO:0000313" key="9">
    <source>
        <dbReference type="EMBL" id="QIE54268.1"/>
    </source>
</evidence>
<organism evidence="9 10">
    <name type="scientific">Pikeienuella piscinae</name>
    <dbReference type="NCBI Taxonomy" id="2748098"/>
    <lineage>
        <taxon>Bacteria</taxon>
        <taxon>Pseudomonadati</taxon>
        <taxon>Pseudomonadota</taxon>
        <taxon>Alphaproteobacteria</taxon>
        <taxon>Rhodobacterales</taxon>
        <taxon>Paracoccaceae</taxon>
        <taxon>Pikeienuella</taxon>
    </lineage>
</organism>
<dbReference type="PANTHER" id="PTHR35369">
    <property type="entry name" value="BLR3025 PROTEIN-RELATED"/>
    <property type="match status" value="1"/>
</dbReference>
<dbReference type="AlphaFoldDB" id="A0A7L5BUC1"/>
<keyword evidence="4" id="KW-0227">DNA damage</keyword>
<dbReference type="RefSeq" id="WP_165094257.1">
    <property type="nucleotide sequence ID" value="NZ_CP049056.1"/>
</dbReference>
<dbReference type="SUPFAM" id="SSF56672">
    <property type="entry name" value="DNA/RNA polymerases"/>
    <property type="match status" value="1"/>
</dbReference>
<keyword evidence="10" id="KW-1185">Reference proteome</keyword>
<comment type="function">
    <text evidence="5">Poorly processive, error-prone DNA polymerase involved in untargeted mutagenesis. Copies undamaged DNA at stalled replication forks, which arise in vivo from mismatched or misaligned primer ends. These misaligned primers can be extended by PolIV. Exhibits no 3'-5' exonuclease (proofreading) activity. May be involved in translesional synthesis, in conjunction with the beta clamp from PolIII.</text>
</comment>
<sequence>MSRRIASLWFPRLASERRLRDRPTTGPFAIVWKEGNAERVYCPNPAAEAEGLYRGQGVADARALCPDLCVEEVDPVADRRFLLNLARWAGRYCPWVGLEGDDGLVMDISGSTHLFGGETALADDMRAALTKAGLSVRIGLADTRGAAWALARFAEGRAAPGEAALRLAELPVAALRLDQKTCASLNRVGVRTIDALADLPRPTVTRRFGAGPLLRLDQALGRQPEEVSPLPEPKVFQVRLTLPEPIGLSRDVMAALERMLERLCSQLEAREKGARVLHLTLRRVDRASSRIELRLARAMRDAGRILALYEKHVEKIDAGFGIDQLRLEAVQVDNAPAAQISQCGAPEDARIAGADDGLADLITRLGARVGLEKIIRFLPAESHIPERGFITACAAYSEPAATWPAFSPPRPLVMFPPEPIGAKGSAPPKRFRWRAMTLTTARATGPERIAPEWWLDDPAWRSGLRDYWRVETREGRRLWLFHTPQNPAWFAQGEFA</sequence>
<dbReference type="InterPro" id="IPR017961">
    <property type="entry name" value="DNA_pol_Y-fam_little_finger"/>
</dbReference>
<dbReference type="KEGG" id="hdh:G5B40_01695"/>
<evidence type="ECO:0000313" key="10">
    <source>
        <dbReference type="Proteomes" id="UP000503336"/>
    </source>
</evidence>
<dbReference type="Proteomes" id="UP000503336">
    <property type="component" value="Chromosome"/>
</dbReference>
<dbReference type="InterPro" id="IPR050356">
    <property type="entry name" value="SulA_CellDiv_inhibitor"/>
</dbReference>
<gene>
    <name evidence="9" type="ORF">G5B40_01695</name>
</gene>
<dbReference type="Pfam" id="PF11799">
    <property type="entry name" value="IMS_C"/>
    <property type="match status" value="1"/>
</dbReference>